<gene>
    <name evidence="1" type="ORF">NCCP1664_09610</name>
</gene>
<dbReference type="AlphaFoldDB" id="A0A5A7NNG3"/>
<reference evidence="1 2" key="1">
    <citation type="submission" date="2019-09" db="EMBL/GenBank/DDBJ databases">
        <title>Arthrobacter zafarii sp. nov., a moderately thermotolerant and halotolerant actinobacterium isolated from Cholistan desert soil of Pakistan.</title>
        <authorList>
            <person name="Amin A."/>
            <person name="Ahmed I."/>
            <person name="Khalid N."/>
            <person name="Schumann P."/>
            <person name="Busse H.J."/>
            <person name="Khan I.U."/>
            <person name="Li S."/>
            <person name="Li W.J."/>
        </authorList>
    </citation>
    <scope>NUCLEOTIDE SEQUENCE [LARGE SCALE GENOMIC DNA]</scope>
    <source>
        <strain evidence="1 2">NCCP-1664</strain>
    </source>
</reference>
<name>A0A5A7NNG3_9MICC</name>
<dbReference type="EMBL" id="BKDJ01000003">
    <property type="protein sequence ID" value="GER22464.1"/>
    <property type="molecule type" value="Genomic_DNA"/>
</dbReference>
<evidence type="ECO:0000313" key="1">
    <source>
        <dbReference type="EMBL" id="GER22464.1"/>
    </source>
</evidence>
<dbReference type="RefSeq" id="WP_149956095.1">
    <property type="nucleotide sequence ID" value="NZ_BKDJ01000003.1"/>
</dbReference>
<protein>
    <submittedName>
        <fullName evidence="1">Thioredoxin family protein</fullName>
    </submittedName>
</protein>
<dbReference type="Proteomes" id="UP000325307">
    <property type="component" value="Unassembled WGS sequence"/>
</dbReference>
<dbReference type="OrthoDB" id="8779161at2"/>
<sequence length="87" mass="9355">MDSSAPDPRVLLLTRAGCHLCAAARETVAAVAGRLGVAWAERRIDGDPELLARHAEEVPVLLVDGTVRDFWVIDARRLEGLLTAPQG</sequence>
<dbReference type="Gene3D" id="3.40.30.10">
    <property type="entry name" value="Glutaredoxin"/>
    <property type="match status" value="1"/>
</dbReference>
<dbReference type="InterPro" id="IPR008554">
    <property type="entry name" value="Glutaredoxin-like"/>
</dbReference>
<proteinExistence type="predicted"/>
<dbReference type="InterPro" id="IPR036249">
    <property type="entry name" value="Thioredoxin-like_sf"/>
</dbReference>
<comment type="caution">
    <text evidence="1">The sequence shown here is derived from an EMBL/GenBank/DDBJ whole genome shotgun (WGS) entry which is preliminary data.</text>
</comment>
<evidence type="ECO:0000313" key="2">
    <source>
        <dbReference type="Proteomes" id="UP000325307"/>
    </source>
</evidence>
<dbReference type="SUPFAM" id="SSF52833">
    <property type="entry name" value="Thioredoxin-like"/>
    <property type="match status" value="1"/>
</dbReference>
<accession>A0A5A7NNG3</accession>
<keyword evidence="2" id="KW-1185">Reference proteome</keyword>
<organism evidence="1 2">
    <name type="scientific">Zafaria cholistanensis</name>
    <dbReference type="NCBI Taxonomy" id="1682741"/>
    <lineage>
        <taxon>Bacteria</taxon>
        <taxon>Bacillati</taxon>
        <taxon>Actinomycetota</taxon>
        <taxon>Actinomycetes</taxon>
        <taxon>Micrococcales</taxon>
        <taxon>Micrococcaceae</taxon>
        <taxon>Zafaria</taxon>
    </lineage>
</organism>
<dbReference type="Pfam" id="PF05768">
    <property type="entry name" value="Glrx-like"/>
    <property type="match status" value="1"/>
</dbReference>